<feature type="transmembrane region" description="Helical" evidence="10">
    <location>
        <begin position="657"/>
        <end position="678"/>
    </location>
</feature>
<sequence>MEKRCFDLETKALRVIGLSLYTNENAFYKLYSYLVIFLVVTSSYCPLHSMFAESENTSVVIENFTIGSALFIAGLKIIVGYYIRLDLANYLQILLGKEFDTDAEKYGALETKLIDECLRRCNTQTSVFCAIPFLYIFFANIPSIQQRLTKKSGWFLPYGGLPLWDITYSPNYEFALIYVNLANFAVYVSYMVTTAIVISIMVFLSYQCKILQGRIKTCLPRSFKNDVLQWPRLKNNLKDCLNHLTAIMQISQKFEKLLSYLLLVDFIGLSVIIASCLWHSITLESYNFKSAQLITLMLTAVVVEFFTTYWGSEMVKEYLAIGDCCYEIDFVGVDLRFQKSLCFMIQQTQRPIQFTVGGFSPLTMQSFLVIFNKMNKESLFEMNCKTLRWVALSLNRNEPIAYRFFQFVVYMLVVSVALSGLVALFQNLDDRIVTVENIAITGALSLGIYFQNRNNRNNRCFVANIKLFSICYTKNNLAEQLATLNSGVFKDILKSDNIDKTTMIKSAIWIMKFYYYLYQIYPTAYIAFGNTPVFEAKFLSHNNATNWVLPFGGFPAFDIKKNPNYTIAWIYQNVSNFVLYLMYANFNCLFIAVLIYLNLQCKLLQHYIRTSLLPNETTDKTLRWNQLEKELKFIIAYHNSIIDVSQKCSEAFAFTNLVDFVCIAIVTANSICYGLLINKFNFRFIQMLTLGSSAIVTEFFVSYWSSEFTYNFNRIGDACYDVNFINTDVQVQKALCLIIQRSQKSVEFTVGKLRPLNMQTFVTVKVNENGTERNGG</sequence>
<accession>A0AAN7SEB5</accession>
<dbReference type="PANTHER" id="PTHR21137">
    <property type="entry name" value="ODORANT RECEPTOR"/>
    <property type="match status" value="1"/>
</dbReference>
<evidence type="ECO:0000256" key="2">
    <source>
        <dbReference type="ARBA" id="ARBA00022475"/>
    </source>
</evidence>
<proteinExistence type="predicted"/>
<evidence type="ECO:0000256" key="10">
    <source>
        <dbReference type="SAM" id="Phobius"/>
    </source>
</evidence>
<evidence type="ECO:0000256" key="3">
    <source>
        <dbReference type="ARBA" id="ARBA00022606"/>
    </source>
</evidence>
<dbReference type="GO" id="GO:0005886">
    <property type="term" value="C:plasma membrane"/>
    <property type="evidence" value="ECO:0007669"/>
    <property type="project" value="UniProtKB-SubCell"/>
</dbReference>
<dbReference type="AlphaFoldDB" id="A0AAN7SEB5"/>
<evidence type="ECO:0000256" key="1">
    <source>
        <dbReference type="ARBA" id="ARBA00004651"/>
    </source>
</evidence>
<name>A0AAN7SEB5_9COLE</name>
<feature type="transmembrane region" description="Helical" evidence="10">
    <location>
        <begin position="30"/>
        <end position="47"/>
    </location>
</feature>
<feature type="transmembrane region" description="Helical" evidence="10">
    <location>
        <begin position="684"/>
        <end position="704"/>
    </location>
</feature>
<feature type="transmembrane region" description="Helical" evidence="10">
    <location>
        <begin position="577"/>
        <end position="599"/>
    </location>
</feature>
<feature type="transmembrane region" description="Helical" evidence="10">
    <location>
        <begin position="431"/>
        <end position="450"/>
    </location>
</feature>
<feature type="transmembrane region" description="Helical" evidence="10">
    <location>
        <begin position="59"/>
        <end position="83"/>
    </location>
</feature>
<dbReference type="PANTHER" id="PTHR21137:SF35">
    <property type="entry name" value="ODORANT RECEPTOR 19A-RELATED"/>
    <property type="match status" value="1"/>
</dbReference>
<gene>
    <name evidence="11" type="ORF">RN001_003867</name>
</gene>
<feature type="transmembrane region" description="Helical" evidence="10">
    <location>
        <begin position="404"/>
        <end position="425"/>
    </location>
</feature>
<keyword evidence="6 10" id="KW-1133">Transmembrane helix</keyword>
<evidence type="ECO:0000313" key="12">
    <source>
        <dbReference type="Proteomes" id="UP001353858"/>
    </source>
</evidence>
<keyword evidence="2" id="KW-1003">Cell membrane</keyword>
<keyword evidence="8" id="KW-0675">Receptor</keyword>
<dbReference type="Pfam" id="PF02949">
    <property type="entry name" value="7tm_6"/>
    <property type="match status" value="2"/>
</dbReference>
<dbReference type="GO" id="GO:0007165">
    <property type="term" value="P:signal transduction"/>
    <property type="evidence" value="ECO:0007669"/>
    <property type="project" value="UniProtKB-KW"/>
</dbReference>
<feature type="transmembrane region" description="Helical" evidence="10">
    <location>
        <begin position="184"/>
        <end position="206"/>
    </location>
</feature>
<keyword evidence="12" id="KW-1185">Reference proteome</keyword>
<evidence type="ECO:0000256" key="7">
    <source>
        <dbReference type="ARBA" id="ARBA00023136"/>
    </source>
</evidence>
<evidence type="ECO:0000256" key="5">
    <source>
        <dbReference type="ARBA" id="ARBA00022725"/>
    </source>
</evidence>
<reference evidence="12" key="1">
    <citation type="submission" date="2023-01" db="EMBL/GenBank/DDBJ databases">
        <title>Key to firefly adult light organ development and bioluminescence: homeobox transcription factors regulate luciferase expression and transportation to peroxisome.</title>
        <authorList>
            <person name="Fu X."/>
        </authorList>
    </citation>
    <scope>NUCLEOTIDE SEQUENCE [LARGE SCALE GENOMIC DNA]</scope>
</reference>
<evidence type="ECO:0000256" key="9">
    <source>
        <dbReference type="ARBA" id="ARBA00023224"/>
    </source>
</evidence>
<protein>
    <recommendedName>
        <fullName evidence="13">Odorant receptor</fullName>
    </recommendedName>
</protein>
<feature type="transmembrane region" description="Helical" evidence="10">
    <location>
        <begin position="513"/>
        <end position="534"/>
    </location>
</feature>
<feature type="transmembrane region" description="Helical" evidence="10">
    <location>
        <begin position="293"/>
        <end position="311"/>
    </location>
</feature>
<feature type="transmembrane region" description="Helical" evidence="10">
    <location>
        <begin position="257"/>
        <end position="281"/>
    </location>
</feature>
<comment type="caution">
    <text evidence="11">The sequence shown here is derived from an EMBL/GenBank/DDBJ whole genome shotgun (WGS) entry which is preliminary data.</text>
</comment>
<dbReference type="GO" id="GO:0005549">
    <property type="term" value="F:odorant binding"/>
    <property type="evidence" value="ECO:0007669"/>
    <property type="project" value="InterPro"/>
</dbReference>
<dbReference type="EMBL" id="JARPUR010000001">
    <property type="protein sequence ID" value="KAK4887596.1"/>
    <property type="molecule type" value="Genomic_DNA"/>
</dbReference>
<evidence type="ECO:0000256" key="8">
    <source>
        <dbReference type="ARBA" id="ARBA00023170"/>
    </source>
</evidence>
<evidence type="ECO:0000256" key="4">
    <source>
        <dbReference type="ARBA" id="ARBA00022692"/>
    </source>
</evidence>
<organism evidence="11 12">
    <name type="scientific">Aquatica leii</name>
    <dbReference type="NCBI Taxonomy" id="1421715"/>
    <lineage>
        <taxon>Eukaryota</taxon>
        <taxon>Metazoa</taxon>
        <taxon>Ecdysozoa</taxon>
        <taxon>Arthropoda</taxon>
        <taxon>Hexapoda</taxon>
        <taxon>Insecta</taxon>
        <taxon>Pterygota</taxon>
        <taxon>Neoptera</taxon>
        <taxon>Endopterygota</taxon>
        <taxon>Coleoptera</taxon>
        <taxon>Polyphaga</taxon>
        <taxon>Elateriformia</taxon>
        <taxon>Elateroidea</taxon>
        <taxon>Lampyridae</taxon>
        <taxon>Luciolinae</taxon>
        <taxon>Aquatica</taxon>
    </lineage>
</organism>
<keyword evidence="7 10" id="KW-0472">Membrane</keyword>
<dbReference type="Proteomes" id="UP001353858">
    <property type="component" value="Unassembled WGS sequence"/>
</dbReference>
<evidence type="ECO:0008006" key="13">
    <source>
        <dbReference type="Google" id="ProtNLM"/>
    </source>
</evidence>
<keyword evidence="4 10" id="KW-0812">Transmembrane</keyword>
<comment type="subcellular location">
    <subcellularLocation>
        <location evidence="1">Cell membrane</location>
        <topology evidence="1">Multi-pass membrane protein</topology>
    </subcellularLocation>
</comment>
<keyword evidence="5" id="KW-0552">Olfaction</keyword>
<dbReference type="GO" id="GO:0004984">
    <property type="term" value="F:olfactory receptor activity"/>
    <property type="evidence" value="ECO:0007669"/>
    <property type="project" value="InterPro"/>
</dbReference>
<keyword evidence="3" id="KW-0716">Sensory transduction</keyword>
<keyword evidence="9" id="KW-0807">Transducer</keyword>
<dbReference type="InterPro" id="IPR004117">
    <property type="entry name" value="7tm6_olfct_rcpt"/>
</dbReference>
<evidence type="ECO:0000256" key="6">
    <source>
        <dbReference type="ARBA" id="ARBA00022989"/>
    </source>
</evidence>
<evidence type="ECO:0000313" key="11">
    <source>
        <dbReference type="EMBL" id="KAK4887596.1"/>
    </source>
</evidence>